<evidence type="ECO:0000256" key="1">
    <source>
        <dbReference type="ARBA" id="ARBA00009226"/>
    </source>
</evidence>
<dbReference type="Pfam" id="PF01052">
    <property type="entry name" value="FliMN_C"/>
    <property type="match status" value="1"/>
</dbReference>
<comment type="similarity">
    <text evidence="1">Belongs to the FliN/MopA/SpaO family.</text>
</comment>
<evidence type="ECO:0000256" key="2">
    <source>
        <dbReference type="SAM" id="MobiDB-lite"/>
    </source>
</evidence>
<dbReference type="InterPro" id="IPR001543">
    <property type="entry name" value="FliN-like_C"/>
</dbReference>
<reference evidence="5" key="1">
    <citation type="submission" date="2015-11" db="EMBL/GenBank/DDBJ databases">
        <authorList>
            <person name="Seth-Smith H.M.B."/>
        </authorList>
    </citation>
    <scope>NUCLEOTIDE SEQUENCE [LARGE SCALE GENOMIC DNA]</scope>
    <source>
        <strain evidence="5">2013Ark11</strain>
    </source>
</reference>
<dbReference type="PRINTS" id="PR00956">
    <property type="entry name" value="FLGMOTORFLIN"/>
</dbReference>
<dbReference type="InterPro" id="IPR013385">
    <property type="entry name" value="T3SS_SpaO/YscQ/SpaO"/>
</dbReference>
<evidence type="ECO:0000313" key="4">
    <source>
        <dbReference type="EMBL" id="CUT17064.1"/>
    </source>
</evidence>
<dbReference type="PATRIC" id="fig|1561003.3.peg.207"/>
<protein>
    <submittedName>
        <fullName evidence="4">Putative type III secretion system protein Q</fullName>
    </submittedName>
</protein>
<dbReference type="STRING" id="1561003.Ark11_0207"/>
<proteinExistence type="inferred from homology"/>
<dbReference type="GO" id="GO:0003774">
    <property type="term" value="F:cytoskeletal motor activity"/>
    <property type="evidence" value="ECO:0007669"/>
    <property type="project" value="InterPro"/>
</dbReference>
<dbReference type="InterPro" id="IPR001172">
    <property type="entry name" value="FliN_T3SS_HrcQb"/>
</dbReference>
<dbReference type="InterPro" id="IPR036429">
    <property type="entry name" value="SpoA-like_sf"/>
</dbReference>
<evidence type="ECO:0000259" key="3">
    <source>
        <dbReference type="Pfam" id="PF01052"/>
    </source>
</evidence>
<organism evidence="4 5">
    <name type="scientific">Candidatus Ichthyocystis hellenicum</name>
    <dbReference type="NCBI Taxonomy" id="1561003"/>
    <lineage>
        <taxon>Bacteria</taxon>
        <taxon>Pseudomonadati</taxon>
        <taxon>Pseudomonadota</taxon>
        <taxon>Betaproteobacteria</taxon>
        <taxon>Burkholderiales</taxon>
        <taxon>Candidatus Ichthyocystis</taxon>
    </lineage>
</organism>
<dbReference type="AlphaFoldDB" id="A0A0S4M4I3"/>
<evidence type="ECO:0000313" key="5">
    <source>
        <dbReference type="Proteomes" id="UP000198651"/>
    </source>
</evidence>
<dbReference type="GO" id="GO:0009425">
    <property type="term" value="C:bacterial-type flagellum basal body"/>
    <property type="evidence" value="ECO:0007669"/>
    <property type="project" value="InterPro"/>
</dbReference>
<dbReference type="GO" id="GO:0006935">
    <property type="term" value="P:chemotaxis"/>
    <property type="evidence" value="ECO:0007669"/>
    <property type="project" value="InterPro"/>
</dbReference>
<gene>
    <name evidence="4" type="ORF">Ark11_0207</name>
</gene>
<dbReference type="GO" id="GO:0030254">
    <property type="term" value="P:protein secretion by the type III secretion system"/>
    <property type="evidence" value="ECO:0007669"/>
    <property type="project" value="InterPro"/>
</dbReference>
<name>A0A0S4M4I3_9BURK</name>
<dbReference type="Proteomes" id="UP000198651">
    <property type="component" value="Chromosome I"/>
</dbReference>
<dbReference type="OrthoDB" id="8903804at2"/>
<sequence>MAGLPLKLHRLTKRDRALTNVISGRIFPVPFSLQGDWTFSFSTPRPNVTYNPDGYDCWVVDFFWSKGFFSLAIPEFVFCSCLEDWLGDKSINIPSLDGQVLLAVVDAVADKIIETLSRMGFGSVRLNSVTNVPKGEVPKVPPGGKWLEAELNHISSGQSRGVLLHVDNEGAVFLKKVLSMFPLVENGVSIDDVPVSLRFLLGATTLSSQDWRQVERNDVILFDDNYLQDNILFVRVGEYMGFRALWKDNQLIVQTKLGMVMGQKFDDNFDDFWDDDDTTLLSDDDDDEIDFDDDDFDDDDDDDLDRDDDISERLSTRQTPAISTADLSPTARIDSSLPTTTPNQSDLPVRLTFDVGGRRVKFKDLGSICPGYVFDLGRPLNSAVSIRANSKVIAEGELVDIDGHLGVSVTSLKN</sequence>
<keyword evidence="5" id="KW-1185">Reference proteome</keyword>
<feature type="compositionally biased region" description="Acidic residues" evidence="2">
    <location>
        <begin position="284"/>
        <end position="310"/>
    </location>
</feature>
<dbReference type="EMBL" id="LN906597">
    <property type="protein sequence ID" value="CUT17064.1"/>
    <property type="molecule type" value="Genomic_DNA"/>
</dbReference>
<dbReference type="GO" id="GO:0071973">
    <property type="term" value="P:bacterial-type flagellum-dependent cell motility"/>
    <property type="evidence" value="ECO:0007669"/>
    <property type="project" value="InterPro"/>
</dbReference>
<dbReference type="NCBIfam" id="TIGR02551">
    <property type="entry name" value="SpaO_YscQ"/>
    <property type="match status" value="1"/>
</dbReference>
<accession>A0A0S4M4I3</accession>
<dbReference type="RefSeq" id="WP_092342675.1">
    <property type="nucleotide sequence ID" value="NZ_FLSL01000115.1"/>
</dbReference>
<feature type="domain" description="Flagellar motor switch protein FliN-like C-terminal" evidence="3">
    <location>
        <begin position="346"/>
        <end position="411"/>
    </location>
</feature>
<feature type="region of interest" description="Disordered" evidence="2">
    <location>
        <begin position="284"/>
        <end position="321"/>
    </location>
</feature>
<dbReference type="Gene3D" id="2.30.330.10">
    <property type="entry name" value="SpoA-like"/>
    <property type="match status" value="1"/>
</dbReference>
<dbReference type="SUPFAM" id="SSF101801">
    <property type="entry name" value="Surface presentation of antigens (SPOA)"/>
    <property type="match status" value="1"/>
</dbReference>